<dbReference type="RefSeq" id="WP_126168316.1">
    <property type="nucleotide sequence ID" value="NZ_CP020373.1"/>
</dbReference>
<reference evidence="2" key="1">
    <citation type="submission" date="2017-03" db="EMBL/GenBank/DDBJ databases">
        <title>Full genome sequence of a non-lethal Shewanella isolate that potentiates virulence of Vibio parahaemolyticus causing acute hepatopancreatic necrosis disease (AHPND) in shrimp.</title>
        <authorList>
            <person name="Prachumwat A."/>
            <person name="Sritunyalucksana K."/>
        </authorList>
    </citation>
    <scope>NUCLEOTIDE SEQUENCE [LARGE SCALE GENOMIC DNA]</scope>
    <source>
        <strain evidence="2">TH2012</strain>
    </source>
</reference>
<dbReference type="Proteomes" id="UP000278437">
    <property type="component" value="Chromosome"/>
</dbReference>
<dbReference type="Pfam" id="PF17963">
    <property type="entry name" value="Big_9"/>
    <property type="match status" value="5"/>
</dbReference>
<dbReference type="PANTHER" id="PTHR45982">
    <property type="entry name" value="REGULATOR OF CHROMOSOME CONDENSATION"/>
    <property type="match status" value="1"/>
</dbReference>
<evidence type="ECO:0000313" key="2">
    <source>
        <dbReference type="Proteomes" id="UP000278437"/>
    </source>
</evidence>
<dbReference type="Gene3D" id="2.130.10.30">
    <property type="entry name" value="Regulator of chromosome condensation 1/beta-lactamase-inhibitor protein II"/>
    <property type="match status" value="2"/>
</dbReference>
<keyword evidence="2" id="KW-1185">Reference proteome</keyword>
<dbReference type="InterPro" id="IPR051553">
    <property type="entry name" value="Ran_GTPase-activating"/>
</dbReference>
<sequence>MHHGVPPIILLFLLLFLGACTGGETATPLLVNEAPPAAPQAAPVTLSLTPLVADTQVGQTLTVDVSAAVQSNADWQLVRAAAKDNLSQVLTTQEKSFSVKATAAGLSQVEFQVSAAGMATSAMLYVAISAPDNQAPVAANKALTTDSNTPVSVDLASLISDPESDSLSIQSLLQTAERFSLDGFVLTFTPAGFVGTDAASYVVEDARGALAVAQVVVSSSDATVRISNTAPTAKDYQVAMDSAEVLTIDLEALGLIADVDGDSLSLSLYGGNARAAVDGLSIRYTPAGFVGTEELVYVVSDNQGGSAIATIRLLVSDNTPANTQPLAGDLSLSISLAQVLASASQTIDISAIVSDADGDELTLSSLYGSLNTALISSALTIDYHASADTANDSLVYVISDGRGGLAQGTIYIAIANTAPTAQAISASVDPYAGGSIGIDLSLYTSDSDGDTLTLSHLDSPTTPSTLSASGLMLTFTPNGYVGTQSLRYEVSDGQKSATNLLTLVSASTASLSANDINLAAIAMDAGQQSIDVSAYVSNSSGRSMRLVSVSGAGFGTTALSASPLTFYYTPSDISYGDETLTYRITDDEGHFAEANVSISLTAPTTPVITALTLNYAGSISASLSCSDCDHPGNSSFQFEVDGLPVSGSNNSYSPQGDDKDKRTGVVATVRNRYCNTDNTGVNGGNACRFARGQTIIETRYPKTISSSLRAHAALRSDGSVLCWGNSGNGGDCSAVQSDLVDITAIAHTDWAFAALKTDGTVEVWGNTLYGGDNSAGAKALRVDVAKIYGNEVAFAAVKNDGTVVTWGNVGDGGNSASVQSSLTDVEHISASARAFAALKGDASVISWGNALYGGDSSAVSADLVSVKQTQATLFAFAALKYDGTVVAWGDTTNGGDASVVQAQLTNVAAIYPNWRAFAAVKADGSVVTWGNSLYGGDSSSVSAQLTNVVSIAHTTHAYAALKADATVVTWGAASIGGNSAAVQAQLINVESIASTQGAFAAIKDDGSVVTWGSAAAGGDSSAVQTELTNVVSITGNEGAFAALKADGSVVTWGNAVDGGDSSAVAGQLVAVEKLYANSRSFVALKEDGSLLSWGDATRGGDSSAIQSQTLSATTVYTELALP</sequence>
<proteinExistence type="predicted"/>
<protein>
    <recommendedName>
        <fullName evidence="3">Tandem-95 repeat protein</fullName>
    </recommendedName>
</protein>
<gene>
    <name evidence="1" type="ORF">STH12_03056</name>
</gene>
<evidence type="ECO:0008006" key="3">
    <source>
        <dbReference type="Google" id="ProtNLM"/>
    </source>
</evidence>
<evidence type="ECO:0000313" key="1">
    <source>
        <dbReference type="EMBL" id="AZQ12120.1"/>
    </source>
</evidence>
<name>A0ABM7DQZ9_9GAMM</name>
<dbReference type="Gene3D" id="2.60.40.2810">
    <property type="match status" value="2"/>
</dbReference>
<accession>A0ABM7DQZ9</accession>
<dbReference type="PANTHER" id="PTHR45982:SF1">
    <property type="entry name" value="REGULATOR OF CHROMOSOME CONDENSATION"/>
    <property type="match status" value="1"/>
</dbReference>
<organism evidence="1 2">
    <name type="scientific">Shewanella khirikhana</name>
    <dbReference type="NCBI Taxonomy" id="1965282"/>
    <lineage>
        <taxon>Bacteria</taxon>
        <taxon>Pseudomonadati</taxon>
        <taxon>Pseudomonadota</taxon>
        <taxon>Gammaproteobacteria</taxon>
        <taxon>Alteromonadales</taxon>
        <taxon>Shewanellaceae</taxon>
        <taxon>Shewanella</taxon>
    </lineage>
</organism>
<dbReference type="SUPFAM" id="SSF50985">
    <property type="entry name" value="RCC1/BLIP-II"/>
    <property type="match status" value="1"/>
</dbReference>
<dbReference type="InterPro" id="IPR009091">
    <property type="entry name" value="RCC1/BLIP-II"/>
</dbReference>
<dbReference type="EMBL" id="CP020373">
    <property type="protein sequence ID" value="AZQ12120.1"/>
    <property type="molecule type" value="Genomic_DNA"/>
</dbReference>